<dbReference type="SUPFAM" id="SSF46565">
    <property type="entry name" value="Chaperone J-domain"/>
    <property type="match status" value="1"/>
</dbReference>
<dbReference type="PANTHER" id="PTHR14021">
    <property type="entry name" value="IRON-SULFUR CLUSTER CO-CHAPERONE PROTEIN HSCB"/>
    <property type="match status" value="1"/>
</dbReference>
<dbReference type="NCBIfam" id="TIGR00714">
    <property type="entry name" value="hscB"/>
    <property type="match status" value="1"/>
</dbReference>
<dbReference type="InterPro" id="IPR001623">
    <property type="entry name" value="DnaJ_domain"/>
</dbReference>
<dbReference type="GO" id="GO:0051259">
    <property type="term" value="P:protein complex oligomerization"/>
    <property type="evidence" value="ECO:0007669"/>
    <property type="project" value="InterPro"/>
</dbReference>
<dbReference type="SUPFAM" id="SSF47144">
    <property type="entry name" value="HSC20 (HSCB), C-terminal oligomerisation domain"/>
    <property type="match status" value="1"/>
</dbReference>
<dbReference type="GO" id="GO:0001671">
    <property type="term" value="F:ATPase activator activity"/>
    <property type="evidence" value="ECO:0007669"/>
    <property type="project" value="InterPro"/>
</dbReference>
<protein>
    <submittedName>
        <fullName evidence="4">Co-chaperone Hsc20</fullName>
    </submittedName>
</protein>
<dbReference type="InParanoid" id="A0A286UNN1"/>
<dbReference type="InterPro" id="IPR036386">
    <property type="entry name" value="HscB_C_sf"/>
</dbReference>
<comment type="caution">
    <text evidence="4">The sequence shown here is derived from an EMBL/GenBank/DDBJ whole genome shotgun (WGS) entry which is preliminary data.</text>
</comment>
<dbReference type="SMART" id="SM00271">
    <property type="entry name" value="DnaJ"/>
    <property type="match status" value="1"/>
</dbReference>
<dbReference type="AlphaFoldDB" id="A0A286UNN1"/>
<dbReference type="PROSITE" id="PS50076">
    <property type="entry name" value="DNAJ_2"/>
    <property type="match status" value="1"/>
</dbReference>
<dbReference type="Pfam" id="PF07743">
    <property type="entry name" value="HSCB_C"/>
    <property type="match status" value="1"/>
</dbReference>
<comment type="similarity">
    <text evidence="1">Belongs to the HscB family.</text>
</comment>
<dbReference type="Proteomes" id="UP000217199">
    <property type="component" value="Unassembled WGS sequence"/>
</dbReference>
<keyword evidence="5" id="KW-1185">Reference proteome</keyword>
<dbReference type="InterPro" id="IPR004640">
    <property type="entry name" value="HscB"/>
</dbReference>
<gene>
    <name evidence="4" type="ORF">PNOK_0383800</name>
</gene>
<dbReference type="GO" id="GO:0005739">
    <property type="term" value="C:mitochondrion"/>
    <property type="evidence" value="ECO:0007669"/>
    <property type="project" value="TreeGrafter"/>
</dbReference>
<evidence type="ECO:0000313" key="4">
    <source>
        <dbReference type="EMBL" id="PAV21211.1"/>
    </source>
</evidence>
<dbReference type="EMBL" id="NBII01000003">
    <property type="protein sequence ID" value="PAV21211.1"/>
    <property type="molecule type" value="Genomic_DNA"/>
</dbReference>
<dbReference type="PANTHER" id="PTHR14021:SF15">
    <property type="entry name" value="IRON-SULFUR CLUSTER CO-CHAPERONE PROTEIN HSCB"/>
    <property type="match status" value="1"/>
</dbReference>
<dbReference type="FunCoup" id="A0A286UNN1">
    <property type="interactions" value="218"/>
</dbReference>
<dbReference type="STRING" id="2282107.A0A286UNN1"/>
<dbReference type="Gene3D" id="1.20.1280.20">
    <property type="entry name" value="HscB, C-terminal domain"/>
    <property type="match status" value="1"/>
</dbReference>
<dbReference type="GO" id="GO:0044571">
    <property type="term" value="P:[2Fe-2S] cluster assembly"/>
    <property type="evidence" value="ECO:0007669"/>
    <property type="project" value="InterPro"/>
</dbReference>
<name>A0A286UNN1_9AGAM</name>
<evidence type="ECO:0000256" key="2">
    <source>
        <dbReference type="ARBA" id="ARBA00023186"/>
    </source>
</evidence>
<evidence type="ECO:0000259" key="3">
    <source>
        <dbReference type="PROSITE" id="PS50076"/>
    </source>
</evidence>
<accession>A0A286UNN1</accession>
<reference evidence="4 5" key="1">
    <citation type="journal article" date="2017" name="Mol. Ecol.">
        <title>Comparative and population genomic landscape of Phellinus noxius: A hypervariable fungus causing root rot in trees.</title>
        <authorList>
            <person name="Chung C.L."/>
            <person name="Lee T.J."/>
            <person name="Akiba M."/>
            <person name="Lee H.H."/>
            <person name="Kuo T.H."/>
            <person name="Liu D."/>
            <person name="Ke H.M."/>
            <person name="Yokoi T."/>
            <person name="Roa M.B."/>
            <person name="Lu M.J."/>
            <person name="Chang Y.Y."/>
            <person name="Ann P.J."/>
            <person name="Tsai J.N."/>
            <person name="Chen C.Y."/>
            <person name="Tzean S.S."/>
            <person name="Ota Y."/>
            <person name="Hattori T."/>
            <person name="Sahashi N."/>
            <person name="Liou R.F."/>
            <person name="Kikuchi T."/>
            <person name="Tsai I.J."/>
        </authorList>
    </citation>
    <scope>NUCLEOTIDE SEQUENCE [LARGE SCALE GENOMIC DNA]</scope>
    <source>
        <strain evidence="4 5">FFPRI411160</strain>
    </source>
</reference>
<evidence type="ECO:0000256" key="1">
    <source>
        <dbReference type="ARBA" id="ARBA00010476"/>
    </source>
</evidence>
<evidence type="ECO:0000313" key="5">
    <source>
        <dbReference type="Proteomes" id="UP000217199"/>
    </source>
</evidence>
<dbReference type="OrthoDB" id="448954at2759"/>
<feature type="domain" description="J" evidence="3">
    <location>
        <begin position="63"/>
        <end position="138"/>
    </location>
</feature>
<dbReference type="InterPro" id="IPR036869">
    <property type="entry name" value="J_dom_sf"/>
</dbReference>
<keyword evidence="2" id="KW-0143">Chaperone</keyword>
<organism evidence="4 5">
    <name type="scientific">Pyrrhoderma noxium</name>
    <dbReference type="NCBI Taxonomy" id="2282107"/>
    <lineage>
        <taxon>Eukaryota</taxon>
        <taxon>Fungi</taxon>
        <taxon>Dikarya</taxon>
        <taxon>Basidiomycota</taxon>
        <taxon>Agaricomycotina</taxon>
        <taxon>Agaricomycetes</taxon>
        <taxon>Hymenochaetales</taxon>
        <taxon>Hymenochaetaceae</taxon>
        <taxon>Pyrrhoderma</taxon>
    </lineage>
</organism>
<sequence length="229" mass="26147">MNALRLAARHSKSYPKIIGKPATGSRFYSTTSRLCPSCSSPLTTALPTCTKCYHIQPLPRDTSYYDIFDLSKTQNAFKIDTKDLRQRFLQAQRICHPDAWSVRGEKERLVAEEQSSLLNEAYKTLLSPVTRAQYILTQEGYPPSETDKLTDPELLMEIMEAREQLEEAETPPMVDEIRSGNIERLKEVYAEIEELIERKEWKQASDAVVKLKYLEGIESAAKAKLETLL</sequence>
<proteinExistence type="inferred from homology"/>
<dbReference type="Gene3D" id="1.10.287.110">
    <property type="entry name" value="DnaJ domain"/>
    <property type="match status" value="1"/>
</dbReference>
<dbReference type="GO" id="GO:0051087">
    <property type="term" value="F:protein-folding chaperone binding"/>
    <property type="evidence" value="ECO:0007669"/>
    <property type="project" value="InterPro"/>
</dbReference>
<dbReference type="InterPro" id="IPR009073">
    <property type="entry name" value="HscB_oligo_C"/>
</dbReference>